<evidence type="ECO:0000313" key="8">
    <source>
        <dbReference type="EMBL" id="MDO7876371.1"/>
    </source>
</evidence>
<dbReference type="InterPro" id="IPR011712">
    <property type="entry name" value="Sig_transdc_His_kin_sub3_dim/P"/>
</dbReference>
<dbReference type="InterPro" id="IPR011990">
    <property type="entry name" value="TPR-like_helical_dom_sf"/>
</dbReference>
<protein>
    <submittedName>
        <fullName evidence="8">Histidine kinase</fullName>
    </submittedName>
</protein>
<dbReference type="CDD" id="cd16917">
    <property type="entry name" value="HATPase_UhpB-NarQ-NarX-like"/>
    <property type="match status" value="1"/>
</dbReference>
<evidence type="ECO:0000256" key="5">
    <source>
        <dbReference type="SAM" id="Coils"/>
    </source>
</evidence>
<feature type="coiled-coil region" evidence="5">
    <location>
        <begin position="424"/>
        <end position="456"/>
    </location>
</feature>
<feature type="domain" description="Histidine kinase" evidence="7">
    <location>
        <begin position="468"/>
        <end position="662"/>
    </location>
</feature>
<evidence type="ECO:0000256" key="3">
    <source>
        <dbReference type="ARBA" id="ARBA00023012"/>
    </source>
</evidence>
<keyword evidence="6" id="KW-0812">Transmembrane</keyword>
<keyword evidence="3" id="KW-0902">Two-component regulatory system</keyword>
<keyword evidence="2 8" id="KW-0418">Kinase</keyword>
<evidence type="ECO:0000256" key="4">
    <source>
        <dbReference type="PROSITE-ProRule" id="PRU00339"/>
    </source>
</evidence>
<keyword evidence="6" id="KW-1133">Transmembrane helix</keyword>
<feature type="transmembrane region" description="Helical" evidence="6">
    <location>
        <begin position="403"/>
        <end position="425"/>
    </location>
</feature>
<evidence type="ECO:0000313" key="9">
    <source>
        <dbReference type="Proteomes" id="UP001176429"/>
    </source>
</evidence>
<evidence type="ECO:0000256" key="6">
    <source>
        <dbReference type="SAM" id="Phobius"/>
    </source>
</evidence>
<keyword evidence="5" id="KW-0175">Coiled coil</keyword>
<name>A0ABT9BIB1_9BACT</name>
<dbReference type="InterPro" id="IPR036890">
    <property type="entry name" value="HATPase_C_sf"/>
</dbReference>
<keyword evidence="6" id="KW-0472">Membrane</keyword>
<dbReference type="PANTHER" id="PTHR24421">
    <property type="entry name" value="NITRATE/NITRITE SENSOR PROTEIN NARX-RELATED"/>
    <property type="match status" value="1"/>
</dbReference>
<dbReference type="InterPro" id="IPR019734">
    <property type="entry name" value="TPR_rpt"/>
</dbReference>
<sequence length="677" mass="76699">MRFRIPELARHGLVLLAWSLLGPCPRAQAQRTSPADSLRVHQLITQAKQVGSDTLRHRQLLQQALRLSQAAHYDYGVGTTYNEFSILASTRSDYPADSLYLHRARQVLQALQRRQPTDPRVIRKLADVDGNWIVHLQRTGRYATAVEAMLAALDYQRQHKLYATQVITYYNIGATLAALGQRRQAVYYWKEGLQLRPQAPEQGVLVLLAASLASYYNDSKELPAARKYLELCQELSSEEAGRQYRFQYLWMLGKSEMDQGHLNFGVKMLDQSLSLARQQAGVDDVGVLLMEAARGHMQIGHYEQARLYLREALTIFRNSNMPEKKDMYESLTEVEEKTGHPAQALHYLRQLNTFKDSLASVEVKTQLNALETQYQTREKEQRIRLLQQNHTLQARELRRQHQLTYGAFALVAALLGAGGLGYAALRNRRQLERQQQQLQAQKIQELEQERQLLATEAMLRGQEEERSRLARDLHDGLGGMLSTVKLYLGSVRGNVVLPEASAQLFARSLEHLDGSISELRRVARDMMPEALLQFGLVPALRDICQALGHREQLRVQCQAYGLEEQRLPQRTEVVVYRLIQELLNNVLKHAQASEVLVQLMRDGNHIQLVVEDDGQGFDPATVRGGVGLRSIQARVDYLRGTLDLQTAPGQGTTTTIDFDVPPGSLVEEASRSARFTD</sequence>
<comment type="caution">
    <text evidence="8">The sequence shown here is derived from an EMBL/GenBank/DDBJ whole genome shotgun (WGS) entry which is preliminary data.</text>
</comment>
<dbReference type="EMBL" id="JAUQSY010000011">
    <property type="protein sequence ID" value="MDO7876371.1"/>
    <property type="molecule type" value="Genomic_DNA"/>
</dbReference>
<keyword evidence="1" id="KW-0808">Transferase</keyword>
<dbReference type="InterPro" id="IPR005467">
    <property type="entry name" value="His_kinase_dom"/>
</dbReference>
<dbReference type="Pfam" id="PF02518">
    <property type="entry name" value="HATPase_c"/>
    <property type="match status" value="1"/>
</dbReference>
<dbReference type="SMART" id="SM00028">
    <property type="entry name" value="TPR"/>
    <property type="match status" value="4"/>
</dbReference>
<dbReference type="SUPFAM" id="SSF55874">
    <property type="entry name" value="ATPase domain of HSP90 chaperone/DNA topoisomerase II/histidine kinase"/>
    <property type="match status" value="1"/>
</dbReference>
<reference evidence="8" key="1">
    <citation type="submission" date="2023-07" db="EMBL/GenBank/DDBJ databases">
        <authorList>
            <person name="Kim M.K."/>
        </authorList>
    </citation>
    <scope>NUCLEOTIDE SEQUENCE</scope>
    <source>
        <strain evidence="8">ASUV-10-1</strain>
    </source>
</reference>
<evidence type="ECO:0000256" key="2">
    <source>
        <dbReference type="ARBA" id="ARBA00022777"/>
    </source>
</evidence>
<dbReference type="Proteomes" id="UP001176429">
    <property type="component" value="Unassembled WGS sequence"/>
</dbReference>
<dbReference type="InterPro" id="IPR050482">
    <property type="entry name" value="Sensor_HK_TwoCompSys"/>
</dbReference>
<dbReference type="RefSeq" id="WP_305007732.1">
    <property type="nucleotide sequence ID" value="NZ_JAUQSY010000011.1"/>
</dbReference>
<organism evidence="8 9">
    <name type="scientific">Hymenobacter aranciens</name>
    <dbReference type="NCBI Taxonomy" id="3063996"/>
    <lineage>
        <taxon>Bacteria</taxon>
        <taxon>Pseudomonadati</taxon>
        <taxon>Bacteroidota</taxon>
        <taxon>Cytophagia</taxon>
        <taxon>Cytophagales</taxon>
        <taxon>Hymenobacteraceae</taxon>
        <taxon>Hymenobacter</taxon>
    </lineage>
</organism>
<dbReference type="GO" id="GO:0016301">
    <property type="term" value="F:kinase activity"/>
    <property type="evidence" value="ECO:0007669"/>
    <property type="project" value="UniProtKB-KW"/>
</dbReference>
<dbReference type="Gene3D" id="3.30.565.10">
    <property type="entry name" value="Histidine kinase-like ATPase, C-terminal domain"/>
    <property type="match status" value="1"/>
</dbReference>
<gene>
    <name evidence="8" type="ORF">Q5H93_16625</name>
</gene>
<dbReference type="Pfam" id="PF07730">
    <property type="entry name" value="HisKA_3"/>
    <property type="match status" value="1"/>
</dbReference>
<accession>A0ABT9BIB1</accession>
<dbReference type="InterPro" id="IPR003594">
    <property type="entry name" value="HATPase_dom"/>
</dbReference>
<keyword evidence="4" id="KW-0802">TPR repeat</keyword>
<proteinExistence type="predicted"/>
<evidence type="ECO:0000259" key="7">
    <source>
        <dbReference type="PROSITE" id="PS50109"/>
    </source>
</evidence>
<dbReference type="SUPFAM" id="SSF48452">
    <property type="entry name" value="TPR-like"/>
    <property type="match status" value="1"/>
</dbReference>
<dbReference type="PROSITE" id="PS50005">
    <property type="entry name" value="TPR"/>
    <property type="match status" value="1"/>
</dbReference>
<dbReference type="Gene3D" id="1.25.40.10">
    <property type="entry name" value="Tetratricopeptide repeat domain"/>
    <property type="match status" value="2"/>
</dbReference>
<dbReference type="Gene3D" id="1.20.5.1930">
    <property type="match status" value="1"/>
</dbReference>
<dbReference type="SMART" id="SM00387">
    <property type="entry name" value="HATPase_c"/>
    <property type="match status" value="1"/>
</dbReference>
<dbReference type="PROSITE" id="PS50109">
    <property type="entry name" value="HIS_KIN"/>
    <property type="match status" value="1"/>
</dbReference>
<evidence type="ECO:0000256" key="1">
    <source>
        <dbReference type="ARBA" id="ARBA00022679"/>
    </source>
</evidence>
<feature type="repeat" description="TPR" evidence="4">
    <location>
        <begin position="166"/>
        <end position="199"/>
    </location>
</feature>
<keyword evidence="9" id="KW-1185">Reference proteome</keyword>